<name>M3AKF1_PSEFD</name>
<dbReference type="AlphaFoldDB" id="M3AKF1"/>
<feature type="compositionally biased region" description="Polar residues" evidence="2">
    <location>
        <begin position="18"/>
        <end position="44"/>
    </location>
</feature>
<dbReference type="RefSeq" id="XP_007931685.1">
    <property type="nucleotide sequence ID" value="XM_007933494.1"/>
</dbReference>
<evidence type="ECO:0000256" key="1">
    <source>
        <dbReference type="SAM" id="Coils"/>
    </source>
</evidence>
<dbReference type="KEGG" id="pfj:MYCFIDRAFT_79191"/>
<dbReference type="GeneID" id="19341562"/>
<gene>
    <name evidence="3" type="ORF">MYCFIDRAFT_79191</name>
</gene>
<feature type="region of interest" description="Disordered" evidence="2">
    <location>
        <begin position="1"/>
        <end position="57"/>
    </location>
</feature>
<feature type="coiled-coil region" evidence="1">
    <location>
        <begin position="102"/>
        <end position="129"/>
    </location>
</feature>
<reference evidence="3 4" key="1">
    <citation type="journal article" date="2012" name="PLoS Pathog.">
        <title>Diverse lifestyles and strategies of plant pathogenesis encoded in the genomes of eighteen Dothideomycetes fungi.</title>
        <authorList>
            <person name="Ohm R.A."/>
            <person name="Feau N."/>
            <person name="Henrissat B."/>
            <person name="Schoch C.L."/>
            <person name="Horwitz B.A."/>
            <person name="Barry K.W."/>
            <person name="Condon B.J."/>
            <person name="Copeland A.C."/>
            <person name="Dhillon B."/>
            <person name="Glaser F."/>
            <person name="Hesse C.N."/>
            <person name="Kosti I."/>
            <person name="LaButti K."/>
            <person name="Lindquist E.A."/>
            <person name="Lucas S."/>
            <person name="Salamov A.A."/>
            <person name="Bradshaw R.E."/>
            <person name="Ciuffetti L."/>
            <person name="Hamelin R.C."/>
            <person name="Kema G.H.J."/>
            <person name="Lawrence C."/>
            <person name="Scott J.A."/>
            <person name="Spatafora J.W."/>
            <person name="Turgeon B.G."/>
            <person name="de Wit P.J.G.M."/>
            <person name="Zhong S."/>
            <person name="Goodwin S.B."/>
            <person name="Grigoriev I.V."/>
        </authorList>
    </citation>
    <scope>NUCLEOTIDE SEQUENCE [LARGE SCALE GENOMIC DNA]</scope>
    <source>
        <strain evidence="3 4">CIRAD86</strain>
    </source>
</reference>
<sequence length="232" mass="25874">MSLSQSDQQIQDDEVSDVTPSNLQPDTTNLQPYTNSPSPEQEQNPLAHPNDTSEKHTTAHRLRFLAEICAMTNFKRARKRVEEMGEQEAFKLLRSSTSAERLAAREQLAADVEEEREKFEKEVRKRVERKLQVRTRRMEGRAGGLVGGRVNVPMSRRELVAMRRRKYFDNASGAMGAAVWPAQAAEDVNEPLLVTGAMSAGAVLGEQSIGVRAAEGEQEMADLTDFMRGTSL</sequence>
<proteinExistence type="predicted"/>
<evidence type="ECO:0000313" key="4">
    <source>
        <dbReference type="Proteomes" id="UP000016932"/>
    </source>
</evidence>
<keyword evidence="4" id="KW-1185">Reference proteome</keyword>
<evidence type="ECO:0000256" key="2">
    <source>
        <dbReference type="SAM" id="MobiDB-lite"/>
    </source>
</evidence>
<dbReference type="Proteomes" id="UP000016932">
    <property type="component" value="Unassembled WGS sequence"/>
</dbReference>
<keyword evidence="1" id="KW-0175">Coiled coil</keyword>
<dbReference type="VEuPathDB" id="FungiDB:MYCFIDRAFT_79191"/>
<organism evidence="3 4">
    <name type="scientific">Pseudocercospora fijiensis (strain CIRAD86)</name>
    <name type="common">Black leaf streak disease fungus</name>
    <name type="synonym">Mycosphaerella fijiensis</name>
    <dbReference type="NCBI Taxonomy" id="383855"/>
    <lineage>
        <taxon>Eukaryota</taxon>
        <taxon>Fungi</taxon>
        <taxon>Dikarya</taxon>
        <taxon>Ascomycota</taxon>
        <taxon>Pezizomycotina</taxon>
        <taxon>Dothideomycetes</taxon>
        <taxon>Dothideomycetidae</taxon>
        <taxon>Mycosphaerellales</taxon>
        <taxon>Mycosphaerellaceae</taxon>
        <taxon>Pseudocercospora</taxon>
    </lineage>
</organism>
<dbReference type="EMBL" id="KB446564">
    <property type="protein sequence ID" value="EME77947.1"/>
    <property type="molecule type" value="Genomic_DNA"/>
</dbReference>
<accession>M3AKF1</accession>
<evidence type="ECO:0000313" key="3">
    <source>
        <dbReference type="EMBL" id="EME77947.1"/>
    </source>
</evidence>
<dbReference type="HOGENOM" id="CLU_1195321_0_0_1"/>
<protein>
    <submittedName>
        <fullName evidence="3">Uncharacterized protein</fullName>
    </submittedName>
</protein>
<dbReference type="OrthoDB" id="10653924at2759"/>